<dbReference type="SUPFAM" id="SSF55729">
    <property type="entry name" value="Acyl-CoA N-acyltransferases (Nat)"/>
    <property type="match status" value="1"/>
</dbReference>
<comment type="caution">
    <text evidence="2">The sequence shown here is derived from an EMBL/GenBank/DDBJ whole genome shotgun (WGS) entry which is preliminary data.</text>
</comment>
<gene>
    <name evidence="2" type="ORF">ABT322_28620</name>
</gene>
<dbReference type="GO" id="GO:0016746">
    <property type="term" value="F:acyltransferase activity"/>
    <property type="evidence" value="ECO:0007669"/>
    <property type="project" value="UniProtKB-KW"/>
</dbReference>
<dbReference type="RefSeq" id="WP_350724050.1">
    <property type="nucleotide sequence ID" value="NZ_JBEPCO010000050.1"/>
</dbReference>
<reference evidence="2 3" key="1">
    <citation type="submission" date="2024-06" db="EMBL/GenBank/DDBJ databases">
        <title>The Natural Products Discovery Center: Release of the First 8490 Sequenced Strains for Exploring Actinobacteria Biosynthetic Diversity.</title>
        <authorList>
            <person name="Kalkreuter E."/>
            <person name="Kautsar S.A."/>
            <person name="Yang D."/>
            <person name="Bader C.D."/>
            <person name="Teijaro C.N."/>
            <person name="Fluegel L."/>
            <person name="Davis C.M."/>
            <person name="Simpson J.R."/>
            <person name="Lauterbach L."/>
            <person name="Steele A.D."/>
            <person name="Gui C."/>
            <person name="Meng S."/>
            <person name="Li G."/>
            <person name="Viehrig K."/>
            <person name="Ye F."/>
            <person name="Su P."/>
            <person name="Kiefer A.F."/>
            <person name="Nichols A."/>
            <person name="Cepeda A.J."/>
            <person name="Yan W."/>
            <person name="Fan B."/>
            <person name="Jiang Y."/>
            <person name="Adhikari A."/>
            <person name="Zheng C.-J."/>
            <person name="Schuster L."/>
            <person name="Cowan T.M."/>
            <person name="Smanski M.J."/>
            <person name="Chevrette M.G."/>
            <person name="De Carvalho L.P.S."/>
            <person name="Shen B."/>
        </authorList>
    </citation>
    <scope>NUCLEOTIDE SEQUENCE [LARGE SCALE GENOMIC DNA]</scope>
    <source>
        <strain evidence="2 3">NPDC000632</strain>
    </source>
</reference>
<name>A0ABV1VNI9_9ACTN</name>
<dbReference type="InterPro" id="IPR000182">
    <property type="entry name" value="GNAT_dom"/>
</dbReference>
<proteinExistence type="predicted"/>
<dbReference type="Pfam" id="PF00583">
    <property type="entry name" value="Acetyltransf_1"/>
    <property type="match status" value="1"/>
</dbReference>
<dbReference type="Gene3D" id="3.40.630.30">
    <property type="match status" value="1"/>
</dbReference>
<keyword evidence="3" id="KW-1185">Reference proteome</keyword>
<protein>
    <submittedName>
        <fullName evidence="2">GNAT family N-acetyltransferase</fullName>
        <ecNumber evidence="2">2.3.1.-</ecNumber>
    </submittedName>
</protein>
<dbReference type="InterPro" id="IPR016181">
    <property type="entry name" value="Acyl_CoA_acyltransferase"/>
</dbReference>
<dbReference type="EC" id="2.3.1.-" evidence="2"/>
<organism evidence="2 3">
    <name type="scientific">Streptomyces flaveolus</name>
    <dbReference type="NCBI Taxonomy" id="67297"/>
    <lineage>
        <taxon>Bacteria</taxon>
        <taxon>Bacillati</taxon>
        <taxon>Actinomycetota</taxon>
        <taxon>Actinomycetes</taxon>
        <taxon>Kitasatosporales</taxon>
        <taxon>Streptomycetaceae</taxon>
        <taxon>Streptomyces</taxon>
    </lineage>
</organism>
<keyword evidence="2" id="KW-0808">Transferase</keyword>
<dbReference type="EMBL" id="JBEPCV010000034">
    <property type="protein sequence ID" value="MER6907619.1"/>
    <property type="molecule type" value="Genomic_DNA"/>
</dbReference>
<sequence length="258" mass="27293">MTECTDSTARDEAVAAFHDAFGRLTARIPGAYTRHGASGTRLVYTTFPAATLNTVCTDHELELGEVEKFAAELARTGLPWSIQVRGGDVDPAVRQVAGRYRLTGEVSLPLLIWDARSLPGALSPSATVRKVSGAESGEFATALAAGFGMPQEVANRLALPALLEAPGMSAYVLDLHGEAVATGFNILVGGHVGMFNGSVAPQHRGRGHYRTLVTARLRNAVASGARHAFAQTTPASRPLYESLGFRLAETWTYLTSAG</sequence>
<accession>A0ABV1VNI9</accession>
<dbReference type="Proteomes" id="UP001490330">
    <property type="component" value="Unassembled WGS sequence"/>
</dbReference>
<keyword evidence="2" id="KW-0012">Acyltransferase</keyword>
<evidence type="ECO:0000313" key="3">
    <source>
        <dbReference type="Proteomes" id="UP001490330"/>
    </source>
</evidence>
<dbReference type="PROSITE" id="PS51186">
    <property type="entry name" value="GNAT"/>
    <property type="match status" value="1"/>
</dbReference>
<evidence type="ECO:0000313" key="2">
    <source>
        <dbReference type="EMBL" id="MER6907619.1"/>
    </source>
</evidence>
<evidence type="ECO:0000259" key="1">
    <source>
        <dbReference type="PROSITE" id="PS51186"/>
    </source>
</evidence>
<feature type="domain" description="N-acetyltransferase" evidence="1">
    <location>
        <begin position="126"/>
        <end position="258"/>
    </location>
</feature>